<dbReference type="Proteomes" id="UP000277921">
    <property type="component" value="Unassembled WGS sequence"/>
</dbReference>
<accession>A0A3N8PNN1</accession>
<protein>
    <submittedName>
        <fullName evidence="3">XRE family transcriptional regulator</fullName>
    </submittedName>
</protein>
<gene>
    <name evidence="3" type="ORF">DF051_30955</name>
</gene>
<comment type="caution">
    <text evidence="3">The sequence shown here is derived from an EMBL/GenBank/DDBJ whole genome shotgun (WGS) entry which is preliminary data.</text>
</comment>
<sequence length="107" mass="11609">MKNVAEQEALPLVVVMEIGRALKVCRSAKKLSLDELAERAGLSQSYLSMIESGKREPTLSSIEKVSTALGVPTPILLFLAAEKDELKGLDEETSRRLAEAVLDVVRG</sequence>
<dbReference type="Pfam" id="PF01381">
    <property type="entry name" value="HTH_3"/>
    <property type="match status" value="1"/>
</dbReference>
<reference evidence="3 4" key="1">
    <citation type="submission" date="2018-08" db="EMBL/GenBank/DDBJ databases">
        <title>Comparative analysis of Burkholderia isolates from Puerto Rico.</title>
        <authorList>
            <person name="Hall C."/>
            <person name="Sahl J."/>
            <person name="Wagner D."/>
        </authorList>
    </citation>
    <scope>NUCLEOTIDE SEQUENCE [LARGE SCALE GENOMIC DNA]</scope>
    <source>
        <strain evidence="3 4">Bp9025</strain>
    </source>
</reference>
<dbReference type="InterPro" id="IPR050807">
    <property type="entry name" value="TransReg_Diox_bact_type"/>
</dbReference>
<evidence type="ECO:0000313" key="3">
    <source>
        <dbReference type="EMBL" id="RQT08446.1"/>
    </source>
</evidence>
<dbReference type="GO" id="GO:0005829">
    <property type="term" value="C:cytosol"/>
    <property type="evidence" value="ECO:0007669"/>
    <property type="project" value="TreeGrafter"/>
</dbReference>
<dbReference type="GO" id="GO:0003700">
    <property type="term" value="F:DNA-binding transcription factor activity"/>
    <property type="evidence" value="ECO:0007669"/>
    <property type="project" value="TreeGrafter"/>
</dbReference>
<evidence type="ECO:0000259" key="2">
    <source>
        <dbReference type="PROSITE" id="PS50943"/>
    </source>
</evidence>
<dbReference type="PROSITE" id="PS50943">
    <property type="entry name" value="HTH_CROC1"/>
    <property type="match status" value="1"/>
</dbReference>
<dbReference type="RefSeq" id="WP_124583838.1">
    <property type="nucleotide sequence ID" value="NZ_QTQV01000024.1"/>
</dbReference>
<dbReference type="SUPFAM" id="SSF47413">
    <property type="entry name" value="lambda repressor-like DNA-binding domains"/>
    <property type="match status" value="1"/>
</dbReference>
<dbReference type="InterPro" id="IPR001387">
    <property type="entry name" value="Cro/C1-type_HTH"/>
</dbReference>
<organism evidence="3 4">
    <name type="scientific">Burkholderia contaminans</name>
    <dbReference type="NCBI Taxonomy" id="488447"/>
    <lineage>
        <taxon>Bacteria</taxon>
        <taxon>Pseudomonadati</taxon>
        <taxon>Pseudomonadota</taxon>
        <taxon>Betaproteobacteria</taxon>
        <taxon>Burkholderiales</taxon>
        <taxon>Burkholderiaceae</taxon>
        <taxon>Burkholderia</taxon>
        <taxon>Burkholderia cepacia complex</taxon>
    </lineage>
</organism>
<dbReference type="PANTHER" id="PTHR46797:SF1">
    <property type="entry name" value="METHYLPHOSPHONATE SYNTHASE"/>
    <property type="match status" value="1"/>
</dbReference>
<keyword evidence="1" id="KW-0238">DNA-binding</keyword>
<dbReference type="PANTHER" id="PTHR46797">
    <property type="entry name" value="HTH-TYPE TRANSCRIPTIONAL REGULATOR"/>
    <property type="match status" value="1"/>
</dbReference>
<proteinExistence type="predicted"/>
<dbReference type="Gene3D" id="1.10.260.40">
    <property type="entry name" value="lambda repressor-like DNA-binding domains"/>
    <property type="match status" value="1"/>
</dbReference>
<evidence type="ECO:0000256" key="1">
    <source>
        <dbReference type="ARBA" id="ARBA00023125"/>
    </source>
</evidence>
<evidence type="ECO:0000313" key="4">
    <source>
        <dbReference type="Proteomes" id="UP000277921"/>
    </source>
</evidence>
<dbReference type="GO" id="GO:0003677">
    <property type="term" value="F:DNA binding"/>
    <property type="evidence" value="ECO:0007669"/>
    <property type="project" value="UniProtKB-KW"/>
</dbReference>
<dbReference type="InterPro" id="IPR010982">
    <property type="entry name" value="Lambda_DNA-bd_dom_sf"/>
</dbReference>
<dbReference type="EMBL" id="QTQV01000024">
    <property type="protein sequence ID" value="RQT08446.1"/>
    <property type="molecule type" value="Genomic_DNA"/>
</dbReference>
<dbReference type="CDD" id="cd00093">
    <property type="entry name" value="HTH_XRE"/>
    <property type="match status" value="1"/>
</dbReference>
<feature type="domain" description="HTH cro/C1-type" evidence="2">
    <location>
        <begin position="22"/>
        <end position="76"/>
    </location>
</feature>
<name>A0A3N8PNN1_9BURK</name>
<dbReference type="SMART" id="SM00530">
    <property type="entry name" value="HTH_XRE"/>
    <property type="match status" value="1"/>
</dbReference>
<dbReference type="AlphaFoldDB" id="A0A3N8PNN1"/>